<proteinExistence type="predicted"/>
<reference evidence="5" key="1">
    <citation type="submission" date="2018-08" db="EMBL/GenBank/DDBJ databases">
        <authorList>
            <person name="Kim S.-J."/>
            <person name="Jung G.-Y."/>
        </authorList>
    </citation>
    <scope>NUCLEOTIDE SEQUENCE [LARGE SCALE GENOMIC DNA]</scope>
    <source>
        <strain evidence="5">GY_H</strain>
    </source>
</reference>
<dbReference type="Proteomes" id="UP000263993">
    <property type="component" value="Unassembled WGS sequence"/>
</dbReference>
<dbReference type="OrthoDB" id="9758509at2"/>
<dbReference type="InterPro" id="IPR036856">
    <property type="entry name" value="Ald_Oxase/Xan_DH_a/b_sf"/>
</dbReference>
<dbReference type="InterPro" id="IPR046867">
    <property type="entry name" value="AldOxase/xan_DH_MoCoBD2"/>
</dbReference>
<accession>A0A371B3B9</accession>
<dbReference type="Pfam" id="PF01315">
    <property type="entry name" value="Ald_Xan_dh_C"/>
    <property type="match status" value="1"/>
</dbReference>
<dbReference type="SUPFAM" id="SSF56003">
    <property type="entry name" value="Molybdenum cofactor-binding domain"/>
    <property type="match status" value="1"/>
</dbReference>
<evidence type="ECO:0000259" key="3">
    <source>
        <dbReference type="SMART" id="SM01008"/>
    </source>
</evidence>
<keyword evidence="2" id="KW-0560">Oxidoreductase</keyword>
<evidence type="ECO:0000313" key="5">
    <source>
        <dbReference type="Proteomes" id="UP000263993"/>
    </source>
</evidence>
<gene>
    <name evidence="4" type="ORF">DXH78_15720</name>
</gene>
<dbReference type="GO" id="GO:0016491">
    <property type="term" value="F:oxidoreductase activity"/>
    <property type="evidence" value="ECO:0007669"/>
    <property type="project" value="UniProtKB-KW"/>
</dbReference>
<evidence type="ECO:0000256" key="1">
    <source>
        <dbReference type="ARBA" id="ARBA00022505"/>
    </source>
</evidence>
<protein>
    <submittedName>
        <fullName evidence="4">Xanthine dehydrogenase family protein molybdopterin-binding subunit</fullName>
    </submittedName>
</protein>
<dbReference type="SUPFAM" id="SSF54665">
    <property type="entry name" value="CO dehydrogenase molybdoprotein N-domain-like"/>
    <property type="match status" value="1"/>
</dbReference>
<comment type="caution">
    <text evidence="4">The sequence shown here is derived from an EMBL/GenBank/DDBJ whole genome shotgun (WGS) entry which is preliminary data.</text>
</comment>
<dbReference type="Pfam" id="PF20256">
    <property type="entry name" value="MoCoBD_2"/>
    <property type="match status" value="1"/>
</dbReference>
<dbReference type="InterPro" id="IPR000674">
    <property type="entry name" value="Ald_Oxase/Xan_DH_a/b"/>
</dbReference>
<dbReference type="AlphaFoldDB" id="A0A371B3B9"/>
<dbReference type="PANTHER" id="PTHR11908:SF132">
    <property type="entry name" value="ALDEHYDE OXIDASE 1-RELATED"/>
    <property type="match status" value="1"/>
</dbReference>
<feature type="domain" description="Aldehyde oxidase/xanthine dehydrogenase a/b hammerhead" evidence="3">
    <location>
        <begin position="31"/>
        <end position="148"/>
    </location>
</feature>
<dbReference type="InterPro" id="IPR037165">
    <property type="entry name" value="AldOxase/xan_DH_Mopterin-bd_sf"/>
</dbReference>
<name>A0A371B3B9_9BRAD</name>
<dbReference type="PANTHER" id="PTHR11908">
    <property type="entry name" value="XANTHINE DEHYDROGENASE"/>
    <property type="match status" value="1"/>
</dbReference>
<organism evidence="4 5">
    <name type="scientific">Undibacter mobilis</name>
    <dbReference type="NCBI Taxonomy" id="2292256"/>
    <lineage>
        <taxon>Bacteria</taxon>
        <taxon>Pseudomonadati</taxon>
        <taxon>Pseudomonadota</taxon>
        <taxon>Alphaproteobacteria</taxon>
        <taxon>Hyphomicrobiales</taxon>
        <taxon>Nitrobacteraceae</taxon>
        <taxon>Undibacter</taxon>
    </lineage>
</organism>
<dbReference type="Pfam" id="PF02738">
    <property type="entry name" value="MoCoBD_1"/>
    <property type="match status" value="1"/>
</dbReference>
<sequence>MTGHDSQKPAVPAALSVGRAVPRLEDPKLLRGQGQYLDDIALPGLLECAFLRSSAAHAKIDDLDVEEARAMPGVHAVLILADLMPKLTSGRMPLGASPTGGQSNSTPFVLSNSEVAYVGEPIAMVVADTRYLAEDAAARVKVAYTPLPVVTDARAGMSADAPTVRTELESNVLNSFNVGFGDVESAFANAAHVFSDDLWQHRGCGHSMEGRGVVAEVRPGDELCVWSSTQMPHDLYYMLQSMLGLDQDRLRVITPDVGGGFGPKYCLYPEEVAVPAAARLLGRNLKWVEDRRETFISSIQERDQYWTVEVAVDANARLLGIRGRLVHDQGAYAPKPVNLPYNSATAMSGPYMLPSYSMDVVIVHTNKVPVSSVRGAGYPQAAFAMERTMDLIAFKLGLDRAEVRRRNLIPPEKMPYTKKLKARSGAAMVYDSGDYLASQAEALEAAGWKDFPDRQARALAEGRYIGIGIANAVKGTGRGPFESGIVRVGQDGKVSVYTGATAMGQGIETALAQICADGLSLPVDDVRVIAGDTARTPLGLGGFASRQLVTAGSSVHLAAKSVAAKALAAASVILDVPQADLELKDGHVRVLASNRAISLAEIARTLRGAPGYAFPAGTEPGLESAMHWRSDSLAYANACHVAEVEVTPELGQVEIKRYVALNDSGRMINPMIVKGQVEGGIVHGIGNALYELMGYDDSAQPVTTSFQEYLLVTATELPFLETILRETPSPINPIGAKGVGEAGTIPAAAAIVSAVEHALAPFKVRISQTPITPEALFRLVESSKTN</sequence>
<evidence type="ECO:0000313" key="4">
    <source>
        <dbReference type="EMBL" id="RDV02050.1"/>
    </source>
</evidence>
<dbReference type="GO" id="GO:0005506">
    <property type="term" value="F:iron ion binding"/>
    <property type="evidence" value="ECO:0007669"/>
    <property type="project" value="InterPro"/>
</dbReference>
<dbReference type="SMART" id="SM01008">
    <property type="entry name" value="Ald_Xan_dh_C"/>
    <property type="match status" value="1"/>
</dbReference>
<dbReference type="Gene3D" id="3.90.1170.50">
    <property type="entry name" value="Aldehyde oxidase/xanthine dehydrogenase, a/b hammerhead"/>
    <property type="match status" value="1"/>
</dbReference>
<dbReference type="Gene3D" id="3.30.365.10">
    <property type="entry name" value="Aldehyde oxidase/xanthine dehydrogenase, molybdopterin binding domain"/>
    <property type="match status" value="4"/>
</dbReference>
<dbReference type="EMBL" id="QRGO01000002">
    <property type="protein sequence ID" value="RDV02050.1"/>
    <property type="molecule type" value="Genomic_DNA"/>
</dbReference>
<dbReference type="RefSeq" id="WP_115518171.1">
    <property type="nucleotide sequence ID" value="NZ_QRGO01000002.1"/>
</dbReference>
<evidence type="ECO:0000256" key="2">
    <source>
        <dbReference type="ARBA" id="ARBA00023002"/>
    </source>
</evidence>
<dbReference type="InterPro" id="IPR008274">
    <property type="entry name" value="AldOxase/xan_DH_MoCoBD1"/>
</dbReference>
<keyword evidence="1" id="KW-0500">Molybdenum</keyword>
<dbReference type="InterPro" id="IPR016208">
    <property type="entry name" value="Ald_Oxase/xanthine_DH-like"/>
</dbReference>
<keyword evidence="5" id="KW-1185">Reference proteome</keyword>